<dbReference type="Proteomes" id="UP001519332">
    <property type="component" value="Unassembled WGS sequence"/>
</dbReference>
<dbReference type="SUPFAM" id="SSF48452">
    <property type="entry name" value="TPR-like"/>
    <property type="match status" value="1"/>
</dbReference>
<name>A0ABS4TT86_9PSEU</name>
<gene>
    <name evidence="2" type="ORF">JOF56_007604</name>
</gene>
<protein>
    <recommendedName>
        <fullName evidence="1">TIR domain-containing protein</fullName>
    </recommendedName>
</protein>
<dbReference type="InterPro" id="IPR000157">
    <property type="entry name" value="TIR_dom"/>
</dbReference>
<keyword evidence="3" id="KW-1185">Reference proteome</keyword>
<feature type="domain" description="TIR" evidence="1">
    <location>
        <begin position="7"/>
        <end position="142"/>
    </location>
</feature>
<accession>A0ABS4TT86</accession>
<dbReference type="RefSeq" id="WP_209644195.1">
    <property type="nucleotide sequence ID" value="NZ_JAGINW010000001.1"/>
</dbReference>
<dbReference type="Gene3D" id="1.25.40.10">
    <property type="entry name" value="Tetratricopeptide repeat domain"/>
    <property type="match status" value="1"/>
</dbReference>
<comment type="caution">
    <text evidence="2">The sequence shown here is derived from an EMBL/GenBank/DDBJ whole genome shotgun (WGS) entry which is preliminary data.</text>
</comment>
<sequence>MADETSKFYEVFISFSGTELPRVRMIENRLRDLGISVFVDRTENRPADRVTPNIEQALARSRMCLVYYAERYSRRHACQFELAQAFVADASEGGRTRLLVVNPEKGKDHIHPVELRDQIYVRDDDESPAAIDGVVSAVQERLAGLTGTFQDIDFQRLPMSYFRHPGVEPRVRRYSAIWALHSALNRQQHRMTQPPSNNTAVLFGLAGSGKSSLVDDYRLHFESAYHTVVHLDLHNETERVLEIHTAQTSTVATTGTVLWIVDNVSPDLDESVVEQLIPRHRDAHTVLITQQRAFDGLGEPVPVSRMTEDEGAALFTLCHTPAADEADLVRSLVNRVHGHPMTIAQLGLAAAERQGLDSLMEHVGRVLDGTSGTMDQIAGIFADRLSRVRDEDQLALLRLSAVCTAEPLPVRFVRDTLRRLGMSTQRVMDGLFSLGKALLATRTGEWWTVHPVVWQAVRRHLPDPDADIRVATAAAETLLGYDDHADASTLLHAQRLVENDKLPSAVISGLLRHIAFRLKDIGRPGLAARYFDRLLATGATDIQLAAARSHFDAGEYAESARLAREVHGDQEWDAAVILASSLDSLGLLEEAETHWTRVATPAVLSTRPTGNDLEARLLWIRGRSLRGSLREHKDFLTGLLNRRHDLPVHMVNAALLELADIQMQTDEQIEARENAQKVVDHYTGLGQLYRPQAVEAQFVLAGANLLIHFLEFKPDATRWPEAERTYRALADDLEPQLGARNIQVLTIRVAVGQTLISQGKAADARSYASELLAILRGRLADTHPLVLRCCYVLGMAHAQLTEFGPAVTCLEEAHTGQLAAFGVYHHETLRTQYELGVLLKITKDKTRANNLLDGVRRAAPKVTGRVNDLYGQATVATTLARYVPSRVLRWAHWLNHKDKQ</sequence>
<reference evidence="2 3" key="1">
    <citation type="submission" date="2021-03" db="EMBL/GenBank/DDBJ databases">
        <title>Sequencing the genomes of 1000 actinobacteria strains.</title>
        <authorList>
            <person name="Klenk H.-P."/>
        </authorList>
    </citation>
    <scope>NUCLEOTIDE SEQUENCE [LARGE SCALE GENOMIC DNA]</scope>
    <source>
        <strain evidence="2 3">DSM 46670</strain>
    </source>
</reference>
<dbReference type="Pfam" id="PF13676">
    <property type="entry name" value="TIR_2"/>
    <property type="match status" value="1"/>
</dbReference>
<dbReference type="Gene3D" id="3.40.50.10140">
    <property type="entry name" value="Toll/interleukin-1 receptor homology (TIR) domain"/>
    <property type="match status" value="1"/>
</dbReference>
<dbReference type="EMBL" id="JAGINW010000001">
    <property type="protein sequence ID" value="MBP2327219.1"/>
    <property type="molecule type" value="Genomic_DNA"/>
</dbReference>
<dbReference type="InterPro" id="IPR027417">
    <property type="entry name" value="P-loop_NTPase"/>
</dbReference>
<evidence type="ECO:0000259" key="1">
    <source>
        <dbReference type="PROSITE" id="PS50104"/>
    </source>
</evidence>
<evidence type="ECO:0000313" key="3">
    <source>
        <dbReference type="Proteomes" id="UP001519332"/>
    </source>
</evidence>
<proteinExistence type="predicted"/>
<dbReference type="InterPro" id="IPR011990">
    <property type="entry name" value="TPR-like_helical_dom_sf"/>
</dbReference>
<organism evidence="2 3">
    <name type="scientific">Kibdelosporangium banguiense</name>
    <dbReference type="NCBI Taxonomy" id="1365924"/>
    <lineage>
        <taxon>Bacteria</taxon>
        <taxon>Bacillati</taxon>
        <taxon>Actinomycetota</taxon>
        <taxon>Actinomycetes</taxon>
        <taxon>Pseudonocardiales</taxon>
        <taxon>Pseudonocardiaceae</taxon>
        <taxon>Kibdelosporangium</taxon>
    </lineage>
</organism>
<dbReference type="SUPFAM" id="SSF52200">
    <property type="entry name" value="Toll/Interleukin receptor TIR domain"/>
    <property type="match status" value="1"/>
</dbReference>
<evidence type="ECO:0000313" key="2">
    <source>
        <dbReference type="EMBL" id="MBP2327219.1"/>
    </source>
</evidence>
<dbReference type="InterPro" id="IPR035897">
    <property type="entry name" value="Toll_tir_struct_dom_sf"/>
</dbReference>
<dbReference type="SUPFAM" id="SSF52540">
    <property type="entry name" value="P-loop containing nucleoside triphosphate hydrolases"/>
    <property type="match status" value="1"/>
</dbReference>
<dbReference type="PROSITE" id="PS50104">
    <property type="entry name" value="TIR"/>
    <property type="match status" value="1"/>
</dbReference>